<feature type="compositionally biased region" description="Pro residues" evidence="1">
    <location>
        <begin position="151"/>
        <end position="166"/>
    </location>
</feature>
<feature type="compositionally biased region" description="Low complexity" evidence="1">
    <location>
        <begin position="99"/>
        <end position="110"/>
    </location>
</feature>
<evidence type="ECO:0000313" key="2">
    <source>
        <dbReference type="EMBL" id="KAF5838943.1"/>
    </source>
</evidence>
<dbReference type="EMBL" id="MU069561">
    <property type="protein sequence ID" value="KAF5838943.1"/>
    <property type="molecule type" value="Genomic_DNA"/>
</dbReference>
<keyword evidence="3" id="KW-1185">Reference proteome</keyword>
<feature type="compositionally biased region" description="Low complexity" evidence="1">
    <location>
        <begin position="167"/>
        <end position="185"/>
    </location>
</feature>
<comment type="caution">
    <text evidence="2">The sequence shown here is derived from an EMBL/GenBank/DDBJ whole genome shotgun (WGS) entry which is preliminary data.</text>
</comment>
<evidence type="ECO:0000313" key="3">
    <source>
        <dbReference type="Proteomes" id="UP000815325"/>
    </source>
</evidence>
<evidence type="ECO:0000256" key="1">
    <source>
        <dbReference type="SAM" id="MobiDB-lite"/>
    </source>
</evidence>
<accession>A0ABQ7GWG1</accession>
<gene>
    <name evidence="2" type="ORF">DUNSADRAFT_1959</name>
</gene>
<organism evidence="2 3">
    <name type="scientific">Dunaliella salina</name>
    <name type="common">Green alga</name>
    <name type="synonym">Protococcus salinus</name>
    <dbReference type="NCBI Taxonomy" id="3046"/>
    <lineage>
        <taxon>Eukaryota</taxon>
        <taxon>Viridiplantae</taxon>
        <taxon>Chlorophyta</taxon>
        <taxon>core chlorophytes</taxon>
        <taxon>Chlorophyceae</taxon>
        <taxon>CS clade</taxon>
        <taxon>Chlamydomonadales</taxon>
        <taxon>Dunaliellaceae</taxon>
        <taxon>Dunaliella</taxon>
    </lineage>
</organism>
<proteinExistence type="predicted"/>
<reference evidence="2" key="1">
    <citation type="submission" date="2017-08" db="EMBL/GenBank/DDBJ databases">
        <authorList>
            <person name="Polle J.E."/>
            <person name="Barry K."/>
            <person name="Cushman J."/>
            <person name="Schmutz J."/>
            <person name="Tran D."/>
            <person name="Hathwaick L.T."/>
            <person name="Yim W.C."/>
            <person name="Jenkins J."/>
            <person name="Mckie-Krisberg Z.M."/>
            <person name="Prochnik S."/>
            <person name="Lindquist E."/>
            <person name="Dockter R.B."/>
            <person name="Adam C."/>
            <person name="Molina H."/>
            <person name="Bunkerborg J."/>
            <person name="Jin E."/>
            <person name="Buchheim M."/>
            <person name="Magnuson J."/>
        </authorList>
    </citation>
    <scope>NUCLEOTIDE SEQUENCE</scope>
    <source>
        <strain evidence="2">CCAP 19/18</strain>
    </source>
</reference>
<sequence length="251" mass="25642">MPPKRVNLAFAGKKLLGPPEGYDKKKELQIKRWLLNNPPPPLQDIDVAASVSSVSEQAPRPVEPPDRLRASQPKVRPQTSSAAQPLRVPSQYATLRPRPATSTAPQSSAANGTGGRAPLPPPGSKSLELDTTKPPPALRASADNLREHAAPQPPQAAPPSPGPSAVPPSSSEYPDSSSGSGTPSLSPSPGPKPAAGPPVAPPSPPESSPREKALGPPGPVPPLDFVLDGFGLDSALGVLGGNADSEGARQV</sequence>
<name>A0ABQ7GWG1_DUNSA</name>
<dbReference type="Proteomes" id="UP000815325">
    <property type="component" value="Unassembled WGS sequence"/>
</dbReference>
<feature type="compositionally biased region" description="Pro residues" evidence="1">
    <location>
        <begin position="186"/>
        <end position="207"/>
    </location>
</feature>
<protein>
    <submittedName>
        <fullName evidence="2">Uncharacterized protein</fullName>
    </submittedName>
</protein>
<feature type="region of interest" description="Disordered" evidence="1">
    <location>
        <begin position="1"/>
        <end position="22"/>
    </location>
</feature>
<feature type="region of interest" description="Disordered" evidence="1">
    <location>
        <begin position="35"/>
        <end position="228"/>
    </location>
</feature>